<evidence type="ECO:0000313" key="1">
    <source>
        <dbReference type="EMBL" id="KAL3760886.1"/>
    </source>
</evidence>
<accession>A0ABD3MDN0</accession>
<proteinExistence type="predicted"/>
<gene>
    <name evidence="1" type="ORF">ACHAWU_009565</name>
</gene>
<sequence length="261" mass="29055">MSNHNYNLRKRPVVMNTAVSNAALGASHHRAMTVNINVSVRLFCLRSSLPHGLPPRLTSFVDMSIITNPFDYADNSPGRAYQIMGSLLVQIGMFFGVKIPDGVKYSYHSLNGIWQLRSQREANEIRTLKDIVSGDRLVLRCGEHWVYGPLDGSTLKNLPFKNCVKVKALKSPLRVRDVNDGTTSSNKPPSVAAKVVSITNDSSRSYVRPAVSGKENSNEVIVISSDDESDCSSDVEDVTDEWRAKRDEELRMMRANAEEIE</sequence>
<reference evidence="1 2" key="1">
    <citation type="submission" date="2024-10" db="EMBL/GenBank/DDBJ databases">
        <title>Updated reference genomes for cyclostephanoid diatoms.</title>
        <authorList>
            <person name="Roberts W.R."/>
            <person name="Alverson A.J."/>
        </authorList>
    </citation>
    <scope>NUCLEOTIDE SEQUENCE [LARGE SCALE GENOMIC DNA]</scope>
    <source>
        <strain evidence="1 2">AJA232-27</strain>
    </source>
</reference>
<name>A0ABD3MDN0_9STRA</name>
<evidence type="ECO:0000313" key="2">
    <source>
        <dbReference type="Proteomes" id="UP001530293"/>
    </source>
</evidence>
<dbReference type="AlphaFoldDB" id="A0ABD3MDN0"/>
<organism evidence="1 2">
    <name type="scientific">Discostella pseudostelligera</name>
    <dbReference type="NCBI Taxonomy" id="259834"/>
    <lineage>
        <taxon>Eukaryota</taxon>
        <taxon>Sar</taxon>
        <taxon>Stramenopiles</taxon>
        <taxon>Ochrophyta</taxon>
        <taxon>Bacillariophyta</taxon>
        <taxon>Coscinodiscophyceae</taxon>
        <taxon>Thalassiosirophycidae</taxon>
        <taxon>Stephanodiscales</taxon>
        <taxon>Stephanodiscaceae</taxon>
        <taxon>Discostella</taxon>
    </lineage>
</organism>
<keyword evidence="2" id="KW-1185">Reference proteome</keyword>
<dbReference type="EMBL" id="JALLBG020000168">
    <property type="protein sequence ID" value="KAL3760886.1"/>
    <property type="molecule type" value="Genomic_DNA"/>
</dbReference>
<comment type="caution">
    <text evidence="1">The sequence shown here is derived from an EMBL/GenBank/DDBJ whole genome shotgun (WGS) entry which is preliminary data.</text>
</comment>
<dbReference type="Proteomes" id="UP001530293">
    <property type="component" value="Unassembled WGS sequence"/>
</dbReference>
<protein>
    <submittedName>
        <fullName evidence="1">Uncharacterized protein</fullName>
    </submittedName>
</protein>